<sequence length="534" mass="58373">MIFQSTLAPKNDMFQGRRVDLILALLNGENDNVAEVAASVLARCCETEEHQKVLAEAGCLQSLIGLLGGSVKKREAALDALAALTRGNQEISSLLIDMEQGNAVACLIKLIKEKSPRTRLFACMCLLNIAKACSSGYQQEWDIKKCMLSTVVKLFEELGQVGEEAPGVLADLVTNNEELQKAAYEINAVEKLAEILHRGVISVRQLEGVLLAIAELCSRLEDGRRQILNLQGQYHIGMALESSTAGVRIAACSCIKSISRSVKNLRTSLTEEHLVRSLFKLLDDPSPLVQVSALGAASNIVLDFTPHKAVFFNCGGVSQLIQLARSMDSVLRQNAVWALRNLLYLADMMAKERVMRELTFSTLVDLICDSEEIVQEQALAFVRNLVYGSVECVQLIFAQDGAILHAVERQLCGATRPEVCVQGVYVLSNVAAGSEHHKEAIMEFVSPIAIGDRSASILLRFLQDMSNPQIRVAAVWCIMNLIHADSPGVLSRVLRLHDAGIQLQLQKMAEDPILDVKDRVRAALEQFSALGTSA</sequence>
<evidence type="ECO:0000313" key="2">
    <source>
        <dbReference type="Proteomes" id="UP001162992"/>
    </source>
</evidence>
<reference evidence="2" key="1">
    <citation type="journal article" date="2024" name="Proc. Natl. Acad. Sci. U.S.A.">
        <title>Extraordinary preservation of gene collinearity over three hundred million years revealed in homosporous lycophytes.</title>
        <authorList>
            <person name="Li C."/>
            <person name="Wickell D."/>
            <person name="Kuo L.Y."/>
            <person name="Chen X."/>
            <person name="Nie B."/>
            <person name="Liao X."/>
            <person name="Peng D."/>
            <person name="Ji J."/>
            <person name="Jenkins J."/>
            <person name="Williams M."/>
            <person name="Shu S."/>
            <person name="Plott C."/>
            <person name="Barry K."/>
            <person name="Rajasekar S."/>
            <person name="Grimwood J."/>
            <person name="Han X."/>
            <person name="Sun S."/>
            <person name="Hou Z."/>
            <person name="He W."/>
            <person name="Dai G."/>
            <person name="Sun C."/>
            <person name="Schmutz J."/>
            <person name="Leebens-Mack J.H."/>
            <person name="Li F.W."/>
            <person name="Wang L."/>
        </authorList>
    </citation>
    <scope>NUCLEOTIDE SEQUENCE [LARGE SCALE GENOMIC DNA]</scope>
    <source>
        <strain evidence="2">cv. PW_Plant_1</strain>
    </source>
</reference>
<gene>
    <name evidence="1" type="ORF">O6H91_11G029000</name>
</gene>
<proteinExistence type="predicted"/>
<keyword evidence="2" id="KW-1185">Reference proteome</keyword>
<name>A0ACC2C8J1_DIPCM</name>
<dbReference type="EMBL" id="CM055102">
    <property type="protein sequence ID" value="KAJ7537947.1"/>
    <property type="molecule type" value="Genomic_DNA"/>
</dbReference>
<dbReference type="Proteomes" id="UP001162992">
    <property type="component" value="Chromosome 11"/>
</dbReference>
<evidence type="ECO:0000313" key="1">
    <source>
        <dbReference type="EMBL" id="KAJ7537947.1"/>
    </source>
</evidence>
<accession>A0ACC2C8J1</accession>
<comment type="caution">
    <text evidence="1">The sequence shown here is derived from an EMBL/GenBank/DDBJ whole genome shotgun (WGS) entry which is preliminary data.</text>
</comment>
<protein>
    <submittedName>
        <fullName evidence="1">Uncharacterized protein</fullName>
    </submittedName>
</protein>
<organism evidence="1 2">
    <name type="scientific">Diphasiastrum complanatum</name>
    <name type="common">Issler's clubmoss</name>
    <name type="synonym">Lycopodium complanatum</name>
    <dbReference type="NCBI Taxonomy" id="34168"/>
    <lineage>
        <taxon>Eukaryota</taxon>
        <taxon>Viridiplantae</taxon>
        <taxon>Streptophyta</taxon>
        <taxon>Embryophyta</taxon>
        <taxon>Tracheophyta</taxon>
        <taxon>Lycopodiopsida</taxon>
        <taxon>Lycopodiales</taxon>
        <taxon>Lycopodiaceae</taxon>
        <taxon>Lycopodioideae</taxon>
        <taxon>Diphasiastrum</taxon>
    </lineage>
</organism>